<evidence type="ECO:0008006" key="3">
    <source>
        <dbReference type="Google" id="ProtNLM"/>
    </source>
</evidence>
<evidence type="ECO:0000313" key="1">
    <source>
        <dbReference type="EMBL" id="MDX4955452.1"/>
    </source>
</evidence>
<organism evidence="1 2">
    <name type="scientific">Delftia acidovorans</name>
    <name type="common">Pseudomonas acidovorans</name>
    <name type="synonym">Comamonas acidovorans</name>
    <dbReference type="NCBI Taxonomy" id="80866"/>
    <lineage>
        <taxon>Bacteria</taxon>
        <taxon>Pseudomonadati</taxon>
        <taxon>Pseudomonadota</taxon>
        <taxon>Betaproteobacteria</taxon>
        <taxon>Burkholderiales</taxon>
        <taxon>Comamonadaceae</taxon>
        <taxon>Delftia</taxon>
    </lineage>
</organism>
<gene>
    <name evidence="1" type="ORF">SGN30_18720</name>
</gene>
<sequence length="416" mass="47438">MMLSMLAPAAVKDVLRFPGGIHCLRLGGESIPRIILKLPTNFLLSLKVNKGFKIYAVPVEVSGSASVGLLCAFFDDADSPLTCWRLLDHCDDTLDLLHALSKREVLVHIFDEQNRELLGYRAEIDSPLVSKVRLEHAAYPEFDQKSFHLAHEQATAWIGLRSAQDDADAIQVHFTESLVPEDLMVMDLRYDQYTFHGSKGFGFTSLEREDAGRYQEMDIINLLHRVFRPDQIYHAPKRFYDKEEIADIVVITDSTCMIVQAKDSPNTEQTQNRTLQRKKLASVHMLKGALKQISGAVKYIVRNRPFRMLMNGQEISIDLGKRQIISLAVVREMFIDTYTEYSQELFSLFDEVNFPCIALDYAELHSYTSYCRDERHFLGAYFQVFNFARSNGSFPRLRFGLEDAAILMRESGVDGA</sequence>
<comment type="caution">
    <text evidence="1">The sequence shown here is derived from an EMBL/GenBank/DDBJ whole genome shotgun (WGS) entry which is preliminary data.</text>
</comment>
<dbReference type="RefSeq" id="WP_319074798.1">
    <property type="nucleotide sequence ID" value="NZ_JAWWMZ010000007.1"/>
</dbReference>
<protein>
    <recommendedName>
        <fullName evidence="3">NERD domain-containing protein</fullName>
    </recommendedName>
</protein>
<name>A0AAJ2VE28_DELAC</name>
<evidence type="ECO:0000313" key="2">
    <source>
        <dbReference type="Proteomes" id="UP001287445"/>
    </source>
</evidence>
<proteinExistence type="predicted"/>
<dbReference type="EMBL" id="JAWWMZ010000007">
    <property type="protein sequence ID" value="MDX4955452.1"/>
    <property type="molecule type" value="Genomic_DNA"/>
</dbReference>
<reference evidence="1" key="1">
    <citation type="submission" date="2023-11" db="EMBL/GenBank/DDBJ databases">
        <title>Identification and selenium tolerance of Delftia acidovorans R3-25.</title>
        <authorList>
            <person name="Zhang S."/>
            <person name="Liu Y."/>
            <person name="Guo Y."/>
        </authorList>
    </citation>
    <scope>NUCLEOTIDE SEQUENCE</scope>
    <source>
        <strain evidence="1">R3-25</strain>
    </source>
</reference>
<dbReference type="AlphaFoldDB" id="A0AAJ2VE28"/>
<accession>A0AAJ2VE28</accession>
<dbReference type="Proteomes" id="UP001287445">
    <property type="component" value="Unassembled WGS sequence"/>
</dbReference>